<feature type="transmembrane region" description="Helical" evidence="11">
    <location>
        <begin position="354"/>
        <end position="374"/>
    </location>
</feature>
<feature type="transmembrane region" description="Helical" evidence="11">
    <location>
        <begin position="530"/>
        <end position="552"/>
    </location>
</feature>
<dbReference type="GO" id="GO:0061630">
    <property type="term" value="F:ubiquitin protein ligase activity"/>
    <property type="evidence" value="ECO:0007669"/>
    <property type="project" value="UniProtKB-EC"/>
</dbReference>
<feature type="transmembrane region" description="Helical" evidence="11">
    <location>
        <begin position="107"/>
        <end position="131"/>
    </location>
</feature>
<dbReference type="EC" id="2.3.2.27" evidence="4"/>
<evidence type="ECO:0000256" key="3">
    <source>
        <dbReference type="ARBA" id="ARBA00004906"/>
    </source>
</evidence>
<evidence type="ECO:0000256" key="11">
    <source>
        <dbReference type="SAM" id="Phobius"/>
    </source>
</evidence>
<dbReference type="WBParaSite" id="SBAD_0000134101-mRNA-1">
    <property type="protein sequence ID" value="SBAD_0000134101-mRNA-1"/>
    <property type="gene ID" value="SBAD_0000134101"/>
</dbReference>
<keyword evidence="5" id="KW-0808">Transferase</keyword>
<dbReference type="Proteomes" id="UP000270296">
    <property type="component" value="Unassembled WGS sequence"/>
</dbReference>
<reference evidence="13 14" key="2">
    <citation type="submission" date="2018-11" db="EMBL/GenBank/DDBJ databases">
        <authorList>
            <consortium name="Pathogen Informatics"/>
        </authorList>
    </citation>
    <scope>NUCLEOTIDE SEQUENCE [LARGE SCALE GENOMIC DNA]</scope>
</reference>
<keyword evidence="14" id="KW-1185">Reference proteome</keyword>
<dbReference type="InterPro" id="IPR056521">
    <property type="entry name" value="MARCHF6-like_C"/>
</dbReference>
<comment type="pathway">
    <text evidence="3">Protein modification; protein ubiquitination.</text>
</comment>
<feature type="region of interest" description="Disordered" evidence="10">
    <location>
        <begin position="160"/>
        <end position="189"/>
    </location>
</feature>
<gene>
    <name evidence="13" type="ORF">SBAD_LOCUS1284</name>
</gene>
<feature type="transmembrane region" description="Helical" evidence="11">
    <location>
        <begin position="615"/>
        <end position="632"/>
    </location>
</feature>
<feature type="domain" description="E3 ubiquitin-protein ligase MARCHF6-like C-terminal" evidence="12">
    <location>
        <begin position="472"/>
        <end position="645"/>
    </location>
</feature>
<dbReference type="GO" id="GO:0005789">
    <property type="term" value="C:endoplasmic reticulum membrane"/>
    <property type="evidence" value="ECO:0007669"/>
    <property type="project" value="TreeGrafter"/>
</dbReference>
<protein>
    <recommendedName>
        <fullName evidence="4">RING-type E3 ubiquitin transferase</fullName>
        <ecNumber evidence="4">2.3.2.27</ecNumber>
    </recommendedName>
</protein>
<dbReference type="Pfam" id="PF23113">
    <property type="entry name" value="MARCHF6_C"/>
    <property type="match status" value="1"/>
</dbReference>
<dbReference type="GO" id="GO:0036503">
    <property type="term" value="P:ERAD pathway"/>
    <property type="evidence" value="ECO:0007669"/>
    <property type="project" value="TreeGrafter"/>
</dbReference>
<evidence type="ECO:0000313" key="14">
    <source>
        <dbReference type="Proteomes" id="UP000270296"/>
    </source>
</evidence>
<dbReference type="OrthoDB" id="264354at2759"/>
<feature type="transmembrane region" description="Helical" evidence="11">
    <location>
        <begin position="303"/>
        <end position="326"/>
    </location>
</feature>
<evidence type="ECO:0000256" key="2">
    <source>
        <dbReference type="ARBA" id="ARBA00004141"/>
    </source>
</evidence>
<dbReference type="PANTHER" id="PTHR13145">
    <property type="entry name" value="SSM4 PROTEIN"/>
    <property type="match status" value="1"/>
</dbReference>
<feature type="transmembrane region" description="Helical" evidence="11">
    <location>
        <begin position="222"/>
        <end position="245"/>
    </location>
</feature>
<dbReference type="PANTHER" id="PTHR13145:SF0">
    <property type="entry name" value="E3 UBIQUITIN-PROTEIN LIGASE MARCHF6"/>
    <property type="match status" value="1"/>
</dbReference>
<evidence type="ECO:0000256" key="6">
    <source>
        <dbReference type="ARBA" id="ARBA00022692"/>
    </source>
</evidence>
<evidence type="ECO:0000256" key="10">
    <source>
        <dbReference type="SAM" id="MobiDB-lite"/>
    </source>
</evidence>
<evidence type="ECO:0000313" key="13">
    <source>
        <dbReference type="EMBL" id="VDO93845.1"/>
    </source>
</evidence>
<feature type="transmembrane region" description="Helical" evidence="11">
    <location>
        <begin position="483"/>
        <end position="510"/>
    </location>
</feature>
<keyword evidence="7" id="KW-0833">Ubl conjugation pathway</keyword>
<accession>A0A183ICE0</accession>
<evidence type="ECO:0000256" key="7">
    <source>
        <dbReference type="ARBA" id="ARBA00022786"/>
    </source>
</evidence>
<sequence length="670" mass="76917">MSLCISSLTQWLKYSKKEYCELCHHKYMFLPIYHPDMPIRLPVNELTIGIVRNLGHTIRCLFHYTLVVIAWLGVVPLTACRVNRTLFKDSISSFISLPLEMLSTESILSDCLQGTIIIGLTLCAFVSMVWLREQIVHGGMPHWLNLDQVIDQEADQAERNQGDAQLANNDEGEQNPAAIAGPARVPEDENNWQPFEWDRAAEELTWERLFGLDGSLVFLEHVFWVISLNTLFIVAFAFSPYHIGYVFASWMNILSYMKLIYFERLVVTLVGYIAISFALYIMYNLCIWLKFSRAYKVLGLSYLIIKVFLLVLFEVGIFPLLCGWWLDICSLPLFGSSLSDRFQNYHSAPGTSLFLHWLAGMVYVFYFASFILLLREVMRPGVLWFLRNINDPDFNPVQEIVAFLLLLSLTCLVASLFCLTVPVTLGRKVIYLITGQQQYHELYTLACGLYICWLIMRLSILLSEYLPLGLATLWNNAVYWTKVCVKCVAAGFALFGVIAFLLGMLFELIVVVPLRVNHYGSPLFFPLQEWVLGILHCKILCALILIGPECSLKRVFERAYQEGLRNLNLKSFYSELVMPIVMALGLAISVPYVIVHSVLPVFGASLEEQVICQKQIYPSLLFLIVFGVFLYWQVNKLRNLLIHIRNERYLVGQRLVNYEYTRTERICDSS</sequence>
<keyword evidence="8 11" id="KW-1133">Transmembrane helix</keyword>
<evidence type="ECO:0000259" key="12">
    <source>
        <dbReference type="Pfam" id="PF23113"/>
    </source>
</evidence>
<feature type="transmembrane region" description="Helical" evidence="11">
    <location>
        <begin position="400"/>
        <end position="422"/>
    </location>
</feature>
<evidence type="ECO:0000256" key="4">
    <source>
        <dbReference type="ARBA" id="ARBA00012483"/>
    </source>
</evidence>
<reference evidence="15" key="1">
    <citation type="submission" date="2016-06" db="UniProtKB">
        <authorList>
            <consortium name="WormBaseParasite"/>
        </authorList>
    </citation>
    <scope>IDENTIFICATION</scope>
</reference>
<dbReference type="AlphaFoldDB" id="A0A183ICE0"/>
<feature type="transmembrane region" description="Helical" evidence="11">
    <location>
        <begin position="265"/>
        <end position="291"/>
    </location>
</feature>
<evidence type="ECO:0000256" key="9">
    <source>
        <dbReference type="ARBA" id="ARBA00023136"/>
    </source>
</evidence>
<comment type="subcellular location">
    <subcellularLocation>
        <location evidence="2">Membrane</location>
        <topology evidence="2">Multi-pass membrane protein</topology>
    </subcellularLocation>
</comment>
<keyword evidence="9 11" id="KW-0472">Membrane</keyword>
<feature type="transmembrane region" description="Helical" evidence="11">
    <location>
        <begin position="572"/>
        <end position="595"/>
    </location>
</feature>
<evidence type="ECO:0000313" key="15">
    <source>
        <dbReference type="WBParaSite" id="SBAD_0000134101-mRNA-1"/>
    </source>
</evidence>
<name>A0A183ICE0_9BILA</name>
<feature type="transmembrane region" description="Helical" evidence="11">
    <location>
        <begin position="61"/>
        <end position="79"/>
    </location>
</feature>
<evidence type="ECO:0000256" key="5">
    <source>
        <dbReference type="ARBA" id="ARBA00022679"/>
    </source>
</evidence>
<keyword evidence="6 11" id="KW-0812">Transmembrane</keyword>
<comment type="catalytic activity">
    <reaction evidence="1">
        <text>S-ubiquitinyl-[E2 ubiquitin-conjugating enzyme]-L-cysteine + [acceptor protein]-L-lysine = [E2 ubiquitin-conjugating enzyme]-L-cysteine + N(6)-ubiquitinyl-[acceptor protein]-L-lysine.</text>
        <dbReference type="EC" id="2.3.2.27"/>
    </reaction>
</comment>
<proteinExistence type="predicted"/>
<evidence type="ECO:0000256" key="8">
    <source>
        <dbReference type="ARBA" id="ARBA00022989"/>
    </source>
</evidence>
<dbReference type="EMBL" id="UZAM01006774">
    <property type="protein sequence ID" value="VDO93845.1"/>
    <property type="molecule type" value="Genomic_DNA"/>
</dbReference>
<evidence type="ECO:0000256" key="1">
    <source>
        <dbReference type="ARBA" id="ARBA00000900"/>
    </source>
</evidence>
<organism evidence="15">
    <name type="scientific">Soboliphyme baturini</name>
    <dbReference type="NCBI Taxonomy" id="241478"/>
    <lineage>
        <taxon>Eukaryota</taxon>
        <taxon>Metazoa</taxon>
        <taxon>Ecdysozoa</taxon>
        <taxon>Nematoda</taxon>
        <taxon>Enoplea</taxon>
        <taxon>Dorylaimia</taxon>
        <taxon>Dioctophymatida</taxon>
        <taxon>Dioctophymatoidea</taxon>
        <taxon>Soboliphymatidae</taxon>
        <taxon>Soboliphyme</taxon>
    </lineage>
</organism>